<dbReference type="EMBL" id="CP014230">
    <property type="protein sequence ID" value="AMD92190.1"/>
    <property type="molecule type" value="Genomic_DNA"/>
</dbReference>
<dbReference type="PANTHER" id="PTHR42894:SF1">
    <property type="entry name" value="N-(5'-PHOSPHORIBOSYL)ANTHRANILATE ISOMERASE"/>
    <property type="match status" value="1"/>
</dbReference>
<dbReference type="Pfam" id="PF00697">
    <property type="entry name" value="PRAI"/>
    <property type="match status" value="1"/>
</dbReference>
<reference evidence="12" key="1">
    <citation type="submission" date="2016-02" db="EMBL/GenBank/DDBJ databases">
        <authorList>
            <person name="Holder M.E."/>
            <person name="Ajami N.J."/>
            <person name="Petrosino J.F."/>
        </authorList>
    </citation>
    <scope>NUCLEOTIDE SEQUENCE [LARGE SCALE GENOMIC DNA]</scope>
    <source>
        <strain evidence="12">DSM 12838</strain>
    </source>
</reference>
<dbReference type="EC" id="5.3.1.24" evidence="3 9"/>
<keyword evidence="7 9" id="KW-0057">Aromatic amino acid biosynthesis</keyword>
<comment type="similarity">
    <text evidence="9">Belongs to the TrpF family.</text>
</comment>
<comment type="pathway">
    <text evidence="2 9">Amino-acid biosynthesis; L-tryptophan biosynthesis; L-tryptophan from chorismate: step 3/5.</text>
</comment>
<dbReference type="SUPFAM" id="SSF51366">
    <property type="entry name" value="Ribulose-phoshate binding barrel"/>
    <property type="match status" value="1"/>
</dbReference>
<sequence length="225" mass="23915">MNIFRPGLIQVAGIRSVEEGRMVLDRGVHLLGFPLRLPVHAEDVSEDRAREIIGVLGPSRCVVITYEDDPRRLKDLCRFLNVRTAQVHSPVSPDVLARMKAGGLALIKSYVVGRDSLPPEEFVRAYAPFCDAFITDTFDPASGASGATGRVHDWAVSAELVRCSPLPVLLAGGLRPENVRAAVAAVAPAGVDVHTGVEDASGVKDSGLVAAFVWEARAGFAGLAP</sequence>
<dbReference type="Gene3D" id="3.20.20.70">
    <property type="entry name" value="Aldolase class I"/>
    <property type="match status" value="1"/>
</dbReference>
<accession>A0A0X8JNW1</accession>
<feature type="domain" description="N-(5'phosphoribosyl) anthranilate isomerase (PRAI)" evidence="10">
    <location>
        <begin position="41"/>
        <end position="213"/>
    </location>
</feature>
<gene>
    <name evidence="9" type="primary">trpF</name>
    <name evidence="11" type="ORF">AXF15_03080</name>
</gene>
<protein>
    <recommendedName>
        <fullName evidence="4 9">N-(5'-phosphoribosyl)anthranilate isomerase</fullName>
        <shortName evidence="9">PRAI</shortName>
        <ecNumber evidence="3 9">5.3.1.24</ecNumber>
    </recommendedName>
</protein>
<dbReference type="HAMAP" id="MF_00135">
    <property type="entry name" value="PRAI"/>
    <property type="match status" value="1"/>
</dbReference>
<comment type="catalytic activity">
    <reaction evidence="1 9">
        <text>N-(5-phospho-beta-D-ribosyl)anthranilate = 1-(2-carboxyphenylamino)-1-deoxy-D-ribulose 5-phosphate</text>
        <dbReference type="Rhea" id="RHEA:21540"/>
        <dbReference type="ChEBI" id="CHEBI:18277"/>
        <dbReference type="ChEBI" id="CHEBI:58613"/>
        <dbReference type="EC" id="5.3.1.24"/>
    </reaction>
</comment>
<evidence type="ECO:0000256" key="8">
    <source>
        <dbReference type="ARBA" id="ARBA00023235"/>
    </source>
</evidence>
<dbReference type="GO" id="GO:0004640">
    <property type="term" value="F:phosphoribosylanthranilate isomerase activity"/>
    <property type="evidence" value="ECO:0007669"/>
    <property type="project" value="UniProtKB-UniRule"/>
</dbReference>
<evidence type="ECO:0000256" key="7">
    <source>
        <dbReference type="ARBA" id="ARBA00023141"/>
    </source>
</evidence>
<dbReference type="InterPro" id="IPR011060">
    <property type="entry name" value="RibuloseP-bd_barrel"/>
</dbReference>
<dbReference type="InterPro" id="IPR001240">
    <property type="entry name" value="PRAI_dom"/>
</dbReference>
<keyword evidence="5 9" id="KW-0028">Amino-acid biosynthesis</keyword>
<name>A0A0X8JNW1_9BACT</name>
<proteinExistence type="inferred from homology"/>
<evidence type="ECO:0000256" key="6">
    <source>
        <dbReference type="ARBA" id="ARBA00022822"/>
    </source>
</evidence>
<dbReference type="KEGG" id="doa:AXF15_03080"/>
<keyword evidence="6 9" id="KW-0822">Tryptophan biosynthesis</keyword>
<organism evidence="11 12">
    <name type="scientific">Desulfomicrobium orale DSM 12838</name>
    <dbReference type="NCBI Taxonomy" id="888061"/>
    <lineage>
        <taxon>Bacteria</taxon>
        <taxon>Pseudomonadati</taxon>
        <taxon>Thermodesulfobacteriota</taxon>
        <taxon>Desulfovibrionia</taxon>
        <taxon>Desulfovibrionales</taxon>
        <taxon>Desulfomicrobiaceae</taxon>
        <taxon>Desulfomicrobium</taxon>
    </lineage>
</organism>
<dbReference type="STRING" id="888061.AXF15_03080"/>
<evidence type="ECO:0000256" key="1">
    <source>
        <dbReference type="ARBA" id="ARBA00001164"/>
    </source>
</evidence>
<keyword evidence="8 9" id="KW-0413">Isomerase</keyword>
<evidence type="ECO:0000313" key="12">
    <source>
        <dbReference type="Proteomes" id="UP000063964"/>
    </source>
</evidence>
<dbReference type="RefSeq" id="WP_066603182.1">
    <property type="nucleotide sequence ID" value="NZ_CP014230.1"/>
</dbReference>
<dbReference type="CDD" id="cd00405">
    <property type="entry name" value="PRAI"/>
    <property type="match status" value="1"/>
</dbReference>
<dbReference type="InterPro" id="IPR044643">
    <property type="entry name" value="TrpF_fam"/>
</dbReference>
<evidence type="ECO:0000259" key="10">
    <source>
        <dbReference type="Pfam" id="PF00697"/>
    </source>
</evidence>
<dbReference type="PANTHER" id="PTHR42894">
    <property type="entry name" value="N-(5'-PHOSPHORIBOSYL)ANTHRANILATE ISOMERASE"/>
    <property type="match status" value="1"/>
</dbReference>
<dbReference type="AlphaFoldDB" id="A0A0X8JNW1"/>
<evidence type="ECO:0000256" key="4">
    <source>
        <dbReference type="ARBA" id="ARBA00022272"/>
    </source>
</evidence>
<evidence type="ECO:0000256" key="9">
    <source>
        <dbReference type="HAMAP-Rule" id="MF_00135"/>
    </source>
</evidence>
<dbReference type="GO" id="GO:0000162">
    <property type="term" value="P:L-tryptophan biosynthetic process"/>
    <property type="evidence" value="ECO:0007669"/>
    <property type="project" value="UniProtKB-UniRule"/>
</dbReference>
<keyword evidence="12" id="KW-1185">Reference proteome</keyword>
<dbReference type="Proteomes" id="UP000063964">
    <property type="component" value="Chromosome"/>
</dbReference>
<evidence type="ECO:0000256" key="5">
    <source>
        <dbReference type="ARBA" id="ARBA00022605"/>
    </source>
</evidence>
<dbReference type="InterPro" id="IPR013785">
    <property type="entry name" value="Aldolase_TIM"/>
</dbReference>
<evidence type="ECO:0000256" key="3">
    <source>
        <dbReference type="ARBA" id="ARBA00012572"/>
    </source>
</evidence>
<evidence type="ECO:0000313" key="11">
    <source>
        <dbReference type="EMBL" id="AMD92190.1"/>
    </source>
</evidence>
<evidence type="ECO:0000256" key="2">
    <source>
        <dbReference type="ARBA" id="ARBA00004664"/>
    </source>
</evidence>
<dbReference type="UniPathway" id="UPA00035">
    <property type="reaction ID" value="UER00042"/>
</dbReference>